<keyword evidence="2" id="KW-1185">Reference proteome</keyword>
<gene>
    <name evidence="1" type="ORF">AXF14_11840</name>
</gene>
<dbReference type="Proteomes" id="UP000065220">
    <property type="component" value="Chromosome"/>
</dbReference>
<proteinExistence type="predicted"/>
<dbReference type="AlphaFoldDB" id="A0A0X8JGF0"/>
<dbReference type="STRING" id="111015.AXF14_11840"/>
<sequence>MHLKENPVHVVELDDDEMAVIDGGTSIPCAAFVVTTVTACWNDTALWGSCRLGTRGCC</sequence>
<evidence type="ECO:0000313" key="2">
    <source>
        <dbReference type="Proteomes" id="UP000065220"/>
    </source>
</evidence>
<dbReference type="EMBL" id="CP014228">
    <property type="protein sequence ID" value="AMD88142.1"/>
    <property type="molecule type" value="Genomic_DNA"/>
</dbReference>
<organism evidence="1 2">
    <name type="scientific">Actinomyces radicidentis</name>
    <dbReference type="NCBI Taxonomy" id="111015"/>
    <lineage>
        <taxon>Bacteria</taxon>
        <taxon>Bacillati</taxon>
        <taxon>Actinomycetota</taxon>
        <taxon>Actinomycetes</taxon>
        <taxon>Actinomycetales</taxon>
        <taxon>Actinomycetaceae</taxon>
        <taxon>Actinomyces</taxon>
    </lineage>
</organism>
<accession>A0A0X8JGF0</accession>
<dbReference type="RefSeq" id="WP_067943476.1">
    <property type="nucleotide sequence ID" value="NZ_CAUHMM010000141.1"/>
</dbReference>
<reference evidence="2" key="1">
    <citation type="submission" date="2016-02" db="EMBL/GenBank/DDBJ databases">
        <authorList>
            <person name="Holder M.E."/>
            <person name="Ajami N.J."/>
            <person name="Petrosino J.F."/>
        </authorList>
    </citation>
    <scope>NUCLEOTIDE SEQUENCE [LARGE SCALE GENOMIC DNA]</scope>
    <source>
        <strain evidence="2">CCUG 36733</strain>
    </source>
</reference>
<evidence type="ECO:0000313" key="1">
    <source>
        <dbReference type="EMBL" id="AMD88142.1"/>
    </source>
</evidence>
<protein>
    <submittedName>
        <fullName evidence="1">Chromosome condensation protein CrcB</fullName>
    </submittedName>
</protein>
<dbReference type="OrthoDB" id="3538673at2"/>
<dbReference type="KEGG" id="ard:AXF14_11840"/>
<name>A0A0X8JGF0_ACTRD</name>